<gene>
    <name evidence="1" type="ORF">ACFPN9_20215</name>
</gene>
<evidence type="ECO:0000313" key="2">
    <source>
        <dbReference type="Proteomes" id="UP001596060"/>
    </source>
</evidence>
<evidence type="ECO:0000313" key="1">
    <source>
        <dbReference type="EMBL" id="MFC5507571.1"/>
    </source>
</evidence>
<accession>A0ABW0P4F1</accession>
<dbReference type="EMBL" id="JBHSLU010000063">
    <property type="protein sequence ID" value="MFC5507571.1"/>
    <property type="molecule type" value="Genomic_DNA"/>
</dbReference>
<reference evidence="2" key="1">
    <citation type="journal article" date="2019" name="Int. J. Syst. Evol. Microbiol.">
        <title>The Global Catalogue of Microorganisms (GCM) 10K type strain sequencing project: providing services to taxonomists for standard genome sequencing and annotation.</title>
        <authorList>
            <consortium name="The Broad Institute Genomics Platform"/>
            <consortium name="The Broad Institute Genome Sequencing Center for Infectious Disease"/>
            <person name="Wu L."/>
            <person name="Ma J."/>
        </authorList>
    </citation>
    <scope>NUCLEOTIDE SEQUENCE [LARGE SCALE GENOMIC DNA]</scope>
    <source>
        <strain evidence="2">CCUG 43117</strain>
    </source>
</reference>
<proteinExistence type="predicted"/>
<comment type="caution">
    <text evidence="1">The sequence shown here is derived from an EMBL/GenBank/DDBJ whole genome shotgun (WGS) entry which is preliminary data.</text>
</comment>
<protein>
    <submittedName>
        <fullName evidence="1">Uncharacterized protein</fullName>
    </submittedName>
</protein>
<sequence length="130" mass="14696">MQIQTLNAVAPSHQVALRSAAVSISRRASRLPLLRNYLITPLAAVSRLRDRQRRLQSRVEIAQAKLADIRFNGLARYTKKGLISYLTACASDEFSIDRLGELAIDLNNDIARAKRLRDGRAIRKMLRSRL</sequence>
<dbReference type="Proteomes" id="UP001596060">
    <property type="component" value="Unassembled WGS sequence"/>
</dbReference>
<organism evidence="1 2">
    <name type="scientific">Bosea massiliensis</name>
    <dbReference type="NCBI Taxonomy" id="151419"/>
    <lineage>
        <taxon>Bacteria</taxon>
        <taxon>Pseudomonadati</taxon>
        <taxon>Pseudomonadota</taxon>
        <taxon>Alphaproteobacteria</taxon>
        <taxon>Hyphomicrobiales</taxon>
        <taxon>Boseaceae</taxon>
        <taxon>Bosea</taxon>
    </lineage>
</organism>
<name>A0ABW0P4F1_9HYPH</name>
<dbReference type="RefSeq" id="WP_068204028.1">
    <property type="nucleotide sequence ID" value="NZ_JBHSLU010000063.1"/>
</dbReference>
<keyword evidence="2" id="KW-1185">Reference proteome</keyword>